<name>A0AAW0B0E2_9AGAR</name>
<organism evidence="2 3">
    <name type="scientific">Favolaschia claudopus</name>
    <dbReference type="NCBI Taxonomy" id="2862362"/>
    <lineage>
        <taxon>Eukaryota</taxon>
        <taxon>Fungi</taxon>
        <taxon>Dikarya</taxon>
        <taxon>Basidiomycota</taxon>
        <taxon>Agaricomycotina</taxon>
        <taxon>Agaricomycetes</taxon>
        <taxon>Agaricomycetidae</taxon>
        <taxon>Agaricales</taxon>
        <taxon>Marasmiineae</taxon>
        <taxon>Mycenaceae</taxon>
        <taxon>Favolaschia</taxon>
    </lineage>
</organism>
<feature type="compositionally biased region" description="Pro residues" evidence="1">
    <location>
        <begin position="43"/>
        <end position="58"/>
    </location>
</feature>
<evidence type="ECO:0000313" key="3">
    <source>
        <dbReference type="Proteomes" id="UP001362999"/>
    </source>
</evidence>
<dbReference type="AlphaFoldDB" id="A0AAW0B0E2"/>
<feature type="region of interest" description="Disordered" evidence="1">
    <location>
        <begin position="36"/>
        <end position="61"/>
    </location>
</feature>
<keyword evidence="3" id="KW-1185">Reference proteome</keyword>
<evidence type="ECO:0000256" key="1">
    <source>
        <dbReference type="SAM" id="MobiDB-lite"/>
    </source>
</evidence>
<proteinExistence type="predicted"/>
<comment type="caution">
    <text evidence="2">The sequence shown here is derived from an EMBL/GenBank/DDBJ whole genome shotgun (WGS) entry which is preliminary data.</text>
</comment>
<evidence type="ECO:0000313" key="2">
    <source>
        <dbReference type="EMBL" id="KAK7019463.1"/>
    </source>
</evidence>
<sequence length="219" mass="24178">MFSSPSPPHLETYPPPPLVLDCPNAADIVVPTHSAASPALPSISPPRKMPQPTPPPAASTPSRLKTLFRCCVSRFARKIAPESKLTPANDSTPISDYRPVSPMPAYLRSHLPDIALNTRTPPAGRHTPPAPHSLQRVHTICNERLCPPFLPLPRRSARPDANYPWMQYLPALPPARRRCQHAQAARCLPHSARPAALMQISALALNTEYACASFWRFRY</sequence>
<dbReference type="EMBL" id="JAWWNJ010000043">
    <property type="protein sequence ID" value="KAK7019463.1"/>
    <property type="molecule type" value="Genomic_DNA"/>
</dbReference>
<gene>
    <name evidence="2" type="ORF">R3P38DRAFT_3358897</name>
</gene>
<dbReference type="Proteomes" id="UP001362999">
    <property type="component" value="Unassembled WGS sequence"/>
</dbReference>
<accession>A0AAW0B0E2</accession>
<reference evidence="2 3" key="1">
    <citation type="journal article" date="2024" name="J Genomics">
        <title>Draft genome sequencing and assembly of Favolaschia claudopus CIRM-BRFM 2984 isolated from oak limbs.</title>
        <authorList>
            <person name="Navarro D."/>
            <person name="Drula E."/>
            <person name="Chaduli D."/>
            <person name="Cazenave R."/>
            <person name="Ahrendt S."/>
            <person name="Wang J."/>
            <person name="Lipzen A."/>
            <person name="Daum C."/>
            <person name="Barry K."/>
            <person name="Grigoriev I.V."/>
            <person name="Favel A."/>
            <person name="Rosso M.N."/>
            <person name="Martin F."/>
        </authorList>
    </citation>
    <scope>NUCLEOTIDE SEQUENCE [LARGE SCALE GENOMIC DNA]</scope>
    <source>
        <strain evidence="2 3">CIRM-BRFM 2984</strain>
    </source>
</reference>
<protein>
    <submittedName>
        <fullName evidence="2">Uncharacterized protein</fullName>
    </submittedName>
</protein>